<dbReference type="HOGENOM" id="CLU_097220_2_0_1"/>
<dbReference type="InParanoid" id="W3XEP1"/>
<keyword evidence="8" id="KW-0175">Coiled coil</keyword>
<sequence length="178" mass="18628">MADQEPTTPLALPPGLSPDQLDIMTELSSLLARLRAPVTLPGTSTTGQTPAAPTPSQQPSGSQSQSQSQPLPPPPPSSSSAAAAAAAAAATQSQGSSSNSTAVGDISLRDFPASTDHLRLKLQEAKAVVLALPDMDKSVAQQEAEIRQLEDRIRRQHEQLAALREKGNAFATTDRMEE</sequence>
<evidence type="ECO:0000256" key="4">
    <source>
        <dbReference type="ARBA" id="ARBA00023159"/>
    </source>
</evidence>
<comment type="subunit">
    <text evidence="7">Component of the Mediator complex.</text>
</comment>
<evidence type="ECO:0000256" key="8">
    <source>
        <dbReference type="SAM" id="Coils"/>
    </source>
</evidence>
<name>W3XEP1_PESFW</name>
<evidence type="ECO:0000256" key="3">
    <source>
        <dbReference type="ARBA" id="ARBA00023015"/>
    </source>
</evidence>
<organism evidence="10 11">
    <name type="scientific">Pestalotiopsis fici (strain W106-1 / CGMCC3.15140)</name>
    <dbReference type="NCBI Taxonomy" id="1229662"/>
    <lineage>
        <taxon>Eukaryota</taxon>
        <taxon>Fungi</taxon>
        <taxon>Dikarya</taxon>
        <taxon>Ascomycota</taxon>
        <taxon>Pezizomycotina</taxon>
        <taxon>Sordariomycetes</taxon>
        <taxon>Xylariomycetidae</taxon>
        <taxon>Amphisphaeriales</taxon>
        <taxon>Sporocadaceae</taxon>
        <taxon>Pestalotiopsis</taxon>
    </lineage>
</organism>
<evidence type="ECO:0000256" key="6">
    <source>
        <dbReference type="ARBA" id="ARBA00023242"/>
    </source>
</evidence>
<keyword evidence="4 7" id="KW-0010">Activator</keyword>
<protein>
    <recommendedName>
        <fullName evidence="7">Mediator of RNA polymerase II transcription subunit 9</fullName>
    </recommendedName>
    <alternativeName>
        <fullName evidence="7">Mediator complex subunit 9</fullName>
    </alternativeName>
</protein>
<dbReference type="GO" id="GO:0016592">
    <property type="term" value="C:mediator complex"/>
    <property type="evidence" value="ECO:0007669"/>
    <property type="project" value="InterPro"/>
</dbReference>
<evidence type="ECO:0000313" key="11">
    <source>
        <dbReference type="Proteomes" id="UP000030651"/>
    </source>
</evidence>
<dbReference type="GO" id="GO:0003712">
    <property type="term" value="F:transcription coregulator activity"/>
    <property type="evidence" value="ECO:0007669"/>
    <property type="project" value="InterPro"/>
</dbReference>
<dbReference type="eggNOG" id="ENOG502SW8C">
    <property type="taxonomic scope" value="Eukaryota"/>
</dbReference>
<dbReference type="KEGG" id="pfy:PFICI_05537"/>
<dbReference type="InterPro" id="IPR011425">
    <property type="entry name" value="Med9"/>
</dbReference>
<feature type="compositionally biased region" description="Low complexity" evidence="9">
    <location>
        <begin position="78"/>
        <end position="102"/>
    </location>
</feature>
<reference evidence="11" key="1">
    <citation type="journal article" date="2015" name="BMC Genomics">
        <title>Genomic and transcriptomic analysis of the endophytic fungus Pestalotiopsis fici reveals its lifestyle and high potential for synthesis of natural products.</title>
        <authorList>
            <person name="Wang X."/>
            <person name="Zhang X."/>
            <person name="Liu L."/>
            <person name="Xiang M."/>
            <person name="Wang W."/>
            <person name="Sun X."/>
            <person name="Che Y."/>
            <person name="Guo L."/>
            <person name="Liu G."/>
            <person name="Guo L."/>
            <person name="Wang C."/>
            <person name="Yin W.B."/>
            <person name="Stadler M."/>
            <person name="Zhang X."/>
            <person name="Liu X."/>
        </authorList>
    </citation>
    <scope>NUCLEOTIDE SEQUENCE [LARGE SCALE GENOMIC DNA]</scope>
    <source>
        <strain evidence="11">W106-1 / CGMCC3.15140</strain>
    </source>
</reference>
<keyword evidence="6 7" id="KW-0539">Nucleus</keyword>
<comment type="function">
    <text evidence="7">Component of the Mediator complex, a coactivator involved in the regulated transcription of nearly all RNA polymerase II-dependent genes. Mediator functions as a bridge to convey information from gene-specific regulatory proteins to the basal RNA polymerase II transcription machinery. Mediator is recruited to promoters by direct interactions with regulatory proteins and serves as a scaffold for the assembly of a functional preinitiation complex with RNA polymerase II and the general transcription factors.</text>
</comment>
<keyword evidence="5 7" id="KW-0804">Transcription</keyword>
<feature type="region of interest" description="Disordered" evidence="9">
    <location>
        <begin position="1"/>
        <end position="20"/>
    </location>
</feature>
<dbReference type="OMA" id="IRIQKAH"/>
<dbReference type="Proteomes" id="UP000030651">
    <property type="component" value="Unassembled WGS sequence"/>
</dbReference>
<dbReference type="RefSeq" id="XP_007832309.1">
    <property type="nucleotide sequence ID" value="XM_007834118.1"/>
</dbReference>
<dbReference type="EMBL" id="KI912111">
    <property type="protein sequence ID" value="ETS83661.1"/>
    <property type="molecule type" value="Genomic_DNA"/>
</dbReference>
<accession>W3XEP1</accession>
<keyword evidence="3 7" id="KW-0805">Transcription regulation</keyword>
<dbReference type="OrthoDB" id="5414694at2759"/>
<comment type="similarity">
    <text evidence="2 7">Belongs to the Mediator complex subunit 9 family.</text>
</comment>
<gene>
    <name evidence="7" type="primary">MED9</name>
    <name evidence="10" type="ORF">PFICI_05537</name>
</gene>
<feature type="region of interest" description="Disordered" evidence="9">
    <location>
        <begin position="38"/>
        <end position="105"/>
    </location>
</feature>
<dbReference type="STRING" id="1229662.W3XEP1"/>
<feature type="coiled-coil region" evidence="8">
    <location>
        <begin position="132"/>
        <end position="166"/>
    </location>
</feature>
<comment type="subcellular location">
    <subcellularLocation>
        <location evidence="1 7">Nucleus</location>
    </subcellularLocation>
</comment>
<evidence type="ECO:0000256" key="5">
    <source>
        <dbReference type="ARBA" id="ARBA00023163"/>
    </source>
</evidence>
<evidence type="ECO:0000313" key="10">
    <source>
        <dbReference type="EMBL" id="ETS83661.1"/>
    </source>
</evidence>
<evidence type="ECO:0000256" key="9">
    <source>
        <dbReference type="SAM" id="MobiDB-lite"/>
    </source>
</evidence>
<proteinExistence type="inferred from homology"/>
<evidence type="ECO:0000256" key="1">
    <source>
        <dbReference type="ARBA" id="ARBA00004123"/>
    </source>
</evidence>
<dbReference type="GO" id="GO:0006357">
    <property type="term" value="P:regulation of transcription by RNA polymerase II"/>
    <property type="evidence" value="ECO:0007669"/>
    <property type="project" value="InterPro"/>
</dbReference>
<dbReference type="GeneID" id="19270550"/>
<evidence type="ECO:0000256" key="2">
    <source>
        <dbReference type="ARBA" id="ARBA00008089"/>
    </source>
</evidence>
<evidence type="ECO:0000256" key="7">
    <source>
        <dbReference type="RuleBase" id="RU364145"/>
    </source>
</evidence>
<dbReference type="AlphaFoldDB" id="W3XEP1"/>
<dbReference type="Pfam" id="PF07544">
    <property type="entry name" value="Med9"/>
    <property type="match status" value="1"/>
</dbReference>
<keyword evidence="11" id="KW-1185">Reference proteome</keyword>
<feature type="compositionally biased region" description="Low complexity" evidence="9">
    <location>
        <begin position="41"/>
        <end position="69"/>
    </location>
</feature>